<accession>A0ABS8AM15</accession>
<reference evidence="11" key="1">
    <citation type="submission" date="2021-10" db="EMBL/GenBank/DDBJ databases">
        <authorList>
            <person name="Dean J.D."/>
            <person name="Kim M.K."/>
            <person name="Newey C.N."/>
            <person name="Stoker T.S."/>
            <person name="Thompson D.W."/>
            <person name="Grose J.H."/>
        </authorList>
    </citation>
    <scope>NUCLEOTIDE SEQUENCE</scope>
    <source>
        <strain evidence="11">BT178</strain>
    </source>
</reference>
<evidence type="ECO:0000256" key="1">
    <source>
        <dbReference type="ARBA" id="ARBA00004383"/>
    </source>
</evidence>
<proteinExistence type="inferred from homology"/>
<dbReference type="SUPFAM" id="SSF82185">
    <property type="entry name" value="Histone H3 K4-specific methyltransferase SET7/9 N-terminal domain"/>
    <property type="match status" value="1"/>
</dbReference>
<dbReference type="InterPro" id="IPR051045">
    <property type="entry name" value="TonB-dependent_transducer"/>
</dbReference>
<evidence type="ECO:0000313" key="11">
    <source>
        <dbReference type="EMBL" id="MCB2406841.1"/>
    </source>
</evidence>
<comment type="subcellular location">
    <subcellularLocation>
        <location evidence="1">Cell inner membrane</location>
        <topology evidence="1">Single-pass membrane protein</topology>
        <orientation evidence="1">Periplasmic side</orientation>
    </subcellularLocation>
</comment>
<dbReference type="PANTHER" id="PTHR33446">
    <property type="entry name" value="PROTEIN TONB-RELATED"/>
    <property type="match status" value="1"/>
</dbReference>
<organism evidence="11 12">
    <name type="scientific">Hymenobacter lucidus</name>
    <dbReference type="NCBI Taxonomy" id="2880930"/>
    <lineage>
        <taxon>Bacteria</taxon>
        <taxon>Pseudomonadati</taxon>
        <taxon>Bacteroidota</taxon>
        <taxon>Cytophagia</taxon>
        <taxon>Cytophagales</taxon>
        <taxon>Hymenobacteraceae</taxon>
        <taxon>Hymenobacter</taxon>
    </lineage>
</organism>
<gene>
    <name evidence="11" type="ORF">LGH74_02525</name>
</gene>
<keyword evidence="5" id="KW-0997">Cell inner membrane</keyword>
<evidence type="ECO:0000256" key="5">
    <source>
        <dbReference type="ARBA" id="ARBA00022519"/>
    </source>
</evidence>
<evidence type="ECO:0000256" key="9">
    <source>
        <dbReference type="ARBA" id="ARBA00023136"/>
    </source>
</evidence>
<sequence length="257" mass="28293">MFQSSTTCSISRLLVLPLLALPLLGFGQGTRKITVSHHGPDSKEVYYTLKSDAKVRHGSYELYGGRRRQLATTGYYTNGQKDSIWTSYGEDGKTVLARGAYRHDQRVGVWEVYNYKGEPVEKYDFTNRILVFSQLAPPVGSESYKVILHEPTADGQTKPELEPLYIGGANALFSHLAAIRFPAAAIRSRVRGKVWIGFTIDADGNASSYRVVQGIGSGCDEEALRVVKSIPSNWLPAQVAGRPVTVDFAMPVTFAVM</sequence>
<keyword evidence="7" id="KW-0653">Protein transport</keyword>
<dbReference type="PANTHER" id="PTHR33446:SF2">
    <property type="entry name" value="PROTEIN TONB"/>
    <property type="match status" value="1"/>
</dbReference>
<evidence type="ECO:0000256" key="2">
    <source>
        <dbReference type="ARBA" id="ARBA00006555"/>
    </source>
</evidence>
<dbReference type="Pfam" id="PF03544">
    <property type="entry name" value="TonB_C"/>
    <property type="match status" value="1"/>
</dbReference>
<keyword evidence="8" id="KW-1133">Transmembrane helix</keyword>
<dbReference type="NCBIfam" id="TIGR01352">
    <property type="entry name" value="tonB_Cterm"/>
    <property type="match status" value="1"/>
</dbReference>
<keyword evidence="3" id="KW-0813">Transport</keyword>
<keyword evidence="9" id="KW-0472">Membrane</keyword>
<dbReference type="InterPro" id="IPR006260">
    <property type="entry name" value="TonB/TolA_C"/>
</dbReference>
<evidence type="ECO:0000256" key="6">
    <source>
        <dbReference type="ARBA" id="ARBA00022692"/>
    </source>
</evidence>
<evidence type="ECO:0000256" key="3">
    <source>
        <dbReference type="ARBA" id="ARBA00022448"/>
    </source>
</evidence>
<evidence type="ECO:0000259" key="10">
    <source>
        <dbReference type="PROSITE" id="PS52015"/>
    </source>
</evidence>
<evidence type="ECO:0000256" key="8">
    <source>
        <dbReference type="ARBA" id="ARBA00022989"/>
    </source>
</evidence>
<dbReference type="EMBL" id="JAJADR010000001">
    <property type="protein sequence ID" value="MCB2406841.1"/>
    <property type="molecule type" value="Genomic_DNA"/>
</dbReference>
<keyword evidence="4" id="KW-1003">Cell membrane</keyword>
<dbReference type="Proteomes" id="UP001165296">
    <property type="component" value="Unassembled WGS sequence"/>
</dbReference>
<keyword evidence="12" id="KW-1185">Reference proteome</keyword>
<dbReference type="Gene3D" id="3.90.930.1">
    <property type="match status" value="1"/>
</dbReference>
<evidence type="ECO:0000256" key="7">
    <source>
        <dbReference type="ARBA" id="ARBA00022927"/>
    </source>
</evidence>
<protein>
    <submittedName>
        <fullName evidence="11">TonB family protein</fullName>
    </submittedName>
</protein>
<feature type="domain" description="TonB C-terminal" evidence="10">
    <location>
        <begin position="166"/>
        <end position="257"/>
    </location>
</feature>
<dbReference type="SUPFAM" id="SSF74653">
    <property type="entry name" value="TolA/TonB C-terminal domain"/>
    <property type="match status" value="1"/>
</dbReference>
<keyword evidence="6" id="KW-0812">Transmembrane</keyword>
<comment type="similarity">
    <text evidence="2">Belongs to the TonB family.</text>
</comment>
<dbReference type="PROSITE" id="PS52015">
    <property type="entry name" value="TONB_CTD"/>
    <property type="match status" value="1"/>
</dbReference>
<name>A0ABS8AM15_9BACT</name>
<evidence type="ECO:0000256" key="4">
    <source>
        <dbReference type="ARBA" id="ARBA00022475"/>
    </source>
</evidence>
<dbReference type="RefSeq" id="WP_226171482.1">
    <property type="nucleotide sequence ID" value="NZ_JAJADR010000001.1"/>
</dbReference>
<dbReference type="InterPro" id="IPR037682">
    <property type="entry name" value="TonB_C"/>
</dbReference>
<dbReference type="Gene3D" id="3.30.1150.10">
    <property type="match status" value="1"/>
</dbReference>
<comment type="caution">
    <text evidence="11">The sequence shown here is derived from an EMBL/GenBank/DDBJ whole genome shotgun (WGS) entry which is preliminary data.</text>
</comment>
<evidence type="ECO:0000313" key="12">
    <source>
        <dbReference type="Proteomes" id="UP001165296"/>
    </source>
</evidence>